<reference evidence="1 2" key="1">
    <citation type="journal article" date="2020" name="Int. J. Syst. Evol. Microbiol.">
        <title>Tenacibaculum piscium sp. nov., isolated from skin ulcers of sea-farmed fish, and description of Tenacibaculum finnmarkense sp. nov. with subdivision into genomovars finnmarkense and ulcerans.</title>
        <authorList>
            <person name="Olsen A.B."/>
            <person name="Spilsberg B."/>
            <person name="Nilsen H.K."/>
            <person name="Lagesen K."/>
            <person name="Gulla S."/>
            <person name="Avendano-Herrera R."/>
            <person name="Irgang R."/>
            <person name="Duchaud E."/>
            <person name="Colquhoun D.J."/>
        </authorList>
    </citation>
    <scope>NUCLEOTIDE SEQUENCE [LARGE SCALE GENOMIC DNA]</scope>
    <source>
        <strain evidence="1 2">TNO037</strain>
    </source>
</reference>
<gene>
    <name evidence="1" type="ORF">F7645_09535</name>
</gene>
<comment type="caution">
    <text evidence="1">The sequence shown here is derived from an EMBL/GenBank/DDBJ whole genome shotgun (WGS) entry which is preliminary data.</text>
</comment>
<dbReference type="RefSeq" id="WP_180947570.1">
    <property type="nucleotide sequence ID" value="NZ_JAJHTL010000011.1"/>
</dbReference>
<evidence type="ECO:0000313" key="2">
    <source>
        <dbReference type="Proteomes" id="UP000806077"/>
    </source>
</evidence>
<keyword evidence="2" id="KW-1185">Reference proteome</keyword>
<organism evidence="1 2">
    <name type="scientific">Tenacibaculum finnmarkense genomovar finnmarkense</name>
    <dbReference type="NCBI Taxonomy" id="1458503"/>
    <lineage>
        <taxon>Bacteria</taxon>
        <taxon>Pseudomonadati</taxon>
        <taxon>Bacteroidota</taxon>
        <taxon>Flavobacteriia</taxon>
        <taxon>Flavobacteriales</taxon>
        <taxon>Flavobacteriaceae</taxon>
        <taxon>Tenacibaculum</taxon>
        <taxon>Tenacibaculum finnmarkense</taxon>
    </lineage>
</organism>
<protein>
    <submittedName>
        <fullName evidence="1">Uncharacterized protein</fullName>
    </submittedName>
</protein>
<dbReference type="EMBL" id="WXXV01000012">
    <property type="protein sequence ID" value="MBE7695658.1"/>
    <property type="molecule type" value="Genomic_DNA"/>
</dbReference>
<name>A0AAP1RGV2_9FLAO</name>
<dbReference type="Proteomes" id="UP000806077">
    <property type="component" value="Unassembled WGS sequence"/>
</dbReference>
<sequence length="58" mass="6926">MNIKQYYNSNQFNSGYKFGVEAKRNENKQIIKFEQIILRKLDNIDKVRAPLELGLHEK</sequence>
<evidence type="ECO:0000313" key="1">
    <source>
        <dbReference type="EMBL" id="MBE7695658.1"/>
    </source>
</evidence>
<accession>A0AAP1RGV2</accession>
<dbReference type="AlphaFoldDB" id="A0AAP1RGV2"/>
<proteinExistence type="predicted"/>